<protein>
    <recommendedName>
        <fullName evidence="5">Magnesium transporter MgtE intracellular domain-containing protein</fullName>
    </recommendedName>
</protein>
<keyword evidence="4" id="KW-1185">Reference proteome</keyword>
<evidence type="ECO:0000313" key="4">
    <source>
        <dbReference type="Proteomes" id="UP001176960"/>
    </source>
</evidence>
<dbReference type="Proteomes" id="UP001176960">
    <property type="component" value="Unassembled WGS sequence"/>
</dbReference>
<proteinExistence type="predicted"/>
<reference evidence="3" key="1">
    <citation type="submission" date="2023-03" db="EMBL/GenBank/DDBJ databases">
        <authorList>
            <person name="Cleenwerck I."/>
        </authorList>
    </citation>
    <scope>NUCLEOTIDE SEQUENCE</scope>
    <source>
        <strain evidence="3">LMG 32879</strain>
    </source>
</reference>
<feature type="coiled-coil region" evidence="1">
    <location>
        <begin position="118"/>
        <end position="145"/>
    </location>
</feature>
<comment type="caution">
    <text evidence="3">The sequence shown here is derived from an EMBL/GenBank/DDBJ whole genome shotgun (WGS) entry which is preliminary data.</text>
</comment>
<keyword evidence="1" id="KW-0175">Coiled coil</keyword>
<dbReference type="SUPFAM" id="SSF158791">
    <property type="entry name" value="MgtE N-terminal domain-like"/>
    <property type="match status" value="1"/>
</dbReference>
<accession>A0AA35UJR5</accession>
<name>A0AA35UJR5_9PROT</name>
<evidence type="ECO:0008006" key="5">
    <source>
        <dbReference type="Google" id="ProtNLM"/>
    </source>
</evidence>
<dbReference type="RefSeq" id="WP_289840727.1">
    <property type="nucleotide sequence ID" value="NZ_CATKSH010000019.1"/>
</dbReference>
<gene>
    <name evidence="3" type="ORF">LMG32879_002469</name>
</gene>
<evidence type="ECO:0000313" key="3">
    <source>
        <dbReference type="EMBL" id="CAI9121622.1"/>
    </source>
</evidence>
<evidence type="ECO:0000256" key="2">
    <source>
        <dbReference type="SAM" id="MobiDB-lite"/>
    </source>
</evidence>
<dbReference type="AlphaFoldDB" id="A0AA35UJR5"/>
<feature type="region of interest" description="Disordered" evidence="2">
    <location>
        <begin position="59"/>
        <end position="83"/>
    </location>
</feature>
<dbReference type="EMBL" id="CATKSH010000019">
    <property type="protein sequence ID" value="CAI9121622.1"/>
    <property type="molecule type" value="Genomic_DNA"/>
</dbReference>
<evidence type="ECO:0000256" key="1">
    <source>
        <dbReference type="SAM" id="Coils"/>
    </source>
</evidence>
<sequence length="249" mass="25890">MGRTISLRPTLSRIVPVATACMLLLLGLNVYDIAQNLLGIAQGDPSDDLLIAQARAVPQSGSGPASAKVSAGGTGEASSSQAPVVKPAGFVANRCDGDKACAGQPVPVAISADQSALIKDIQTQAQKVERETRELAERKQLLEAASIALDRKLSSLTVDSSAGSAKRTASLSDDDMGRLTAIYGAMKPADAAAIFDILDLHVCVMLLQHMTPRRASAIMEAMSPQRAILATQMLAGRQPILIPVSHNGG</sequence>
<organism evidence="3 4">
    <name type="scientific">Brytella acorum</name>
    <dbReference type="NCBI Taxonomy" id="2959299"/>
    <lineage>
        <taxon>Bacteria</taxon>
        <taxon>Pseudomonadati</taxon>
        <taxon>Pseudomonadota</taxon>
        <taxon>Alphaproteobacteria</taxon>
        <taxon>Acetobacterales</taxon>
        <taxon>Acetobacteraceae</taxon>
        <taxon>Brytella</taxon>
    </lineage>
</organism>